<evidence type="ECO:0000313" key="3">
    <source>
        <dbReference type="EMBL" id="CEK77016.1"/>
    </source>
</evidence>
<reference evidence="3" key="1">
    <citation type="submission" date="2014-12" db="EMBL/GenBank/DDBJ databases">
        <title>Insight into the proteome of Arion vulgaris.</title>
        <authorList>
            <person name="Aradska J."/>
            <person name="Bulat T."/>
            <person name="Smidak R."/>
            <person name="Sarate P."/>
            <person name="Gangsoo J."/>
            <person name="Sialana F."/>
            <person name="Bilban M."/>
            <person name="Lubec G."/>
        </authorList>
    </citation>
    <scope>NUCLEOTIDE SEQUENCE</scope>
    <source>
        <tissue evidence="3">Skin</tissue>
    </source>
</reference>
<proteinExistence type="predicted"/>
<keyword evidence="1" id="KW-0175">Coiled coil</keyword>
<name>A0A0B7AAI1_9EUPU</name>
<feature type="coiled-coil region" evidence="1">
    <location>
        <begin position="67"/>
        <end position="129"/>
    </location>
</feature>
<dbReference type="EMBL" id="HACG01030151">
    <property type="protein sequence ID" value="CEK77016.1"/>
    <property type="molecule type" value="Transcribed_RNA"/>
</dbReference>
<accession>A0A0B7AAI1</accession>
<organism evidence="3">
    <name type="scientific">Arion vulgaris</name>
    <dbReference type="NCBI Taxonomy" id="1028688"/>
    <lineage>
        <taxon>Eukaryota</taxon>
        <taxon>Metazoa</taxon>
        <taxon>Spiralia</taxon>
        <taxon>Lophotrochozoa</taxon>
        <taxon>Mollusca</taxon>
        <taxon>Gastropoda</taxon>
        <taxon>Heterobranchia</taxon>
        <taxon>Euthyneura</taxon>
        <taxon>Panpulmonata</taxon>
        <taxon>Eupulmonata</taxon>
        <taxon>Stylommatophora</taxon>
        <taxon>Helicina</taxon>
        <taxon>Arionoidea</taxon>
        <taxon>Arionidae</taxon>
        <taxon>Arion</taxon>
    </lineage>
</organism>
<dbReference type="AlphaFoldDB" id="A0A0B7AAI1"/>
<feature type="compositionally biased region" description="Polar residues" evidence="2">
    <location>
        <begin position="1"/>
        <end position="14"/>
    </location>
</feature>
<sequence length="300" mass="34610">STVESQTEAESQTGAVHHEITLAKEGISEEITETEFDTDSSKCISLKEQMILLSNQLKETLTVQNDYDTLKKDYEALLQDRNKLDTTDKVLQSKPSDDNAKSLSHLSQIQTLNEEKQKMYDLLDQTSKQLVKDSTSMALAQSKFVRELESMKQKAKSMIEVESYTKLQISLVEHQRLVINLQNTVRERESMVNRVIKEAETETRQTTQIMQTTIQNIQSKLDSTQEELITCKEKYNQKCIQSNQRNMVLKDLYVQNSDLMTKLADSEVKRKCSKQLCRKLNGKCETYKKIIDRVYSSLSR</sequence>
<evidence type="ECO:0008006" key="4">
    <source>
        <dbReference type="Google" id="ProtNLM"/>
    </source>
</evidence>
<feature type="region of interest" description="Disordered" evidence="2">
    <location>
        <begin position="1"/>
        <end position="32"/>
    </location>
</feature>
<protein>
    <recommendedName>
        <fullName evidence="4">CCDC144C-like coiled-coil domain-containing protein</fullName>
    </recommendedName>
</protein>
<gene>
    <name evidence="3" type="primary">ORF102616</name>
</gene>
<evidence type="ECO:0000256" key="1">
    <source>
        <dbReference type="SAM" id="Coils"/>
    </source>
</evidence>
<evidence type="ECO:0000256" key="2">
    <source>
        <dbReference type="SAM" id="MobiDB-lite"/>
    </source>
</evidence>
<feature type="non-terminal residue" evidence="3">
    <location>
        <position position="1"/>
    </location>
</feature>